<dbReference type="PRINTS" id="PR00344">
    <property type="entry name" value="BCTRLSENSOR"/>
</dbReference>
<feature type="transmembrane region" description="Helical" evidence="13">
    <location>
        <begin position="16"/>
        <end position="36"/>
    </location>
</feature>
<keyword evidence="8 15" id="KW-0418">Kinase</keyword>
<dbReference type="GO" id="GO:0016036">
    <property type="term" value="P:cellular response to phosphate starvation"/>
    <property type="evidence" value="ECO:0007669"/>
    <property type="project" value="TreeGrafter"/>
</dbReference>
<evidence type="ECO:0000313" key="15">
    <source>
        <dbReference type="EMBL" id="KON96302.1"/>
    </source>
</evidence>
<proteinExistence type="predicted"/>
<dbReference type="InterPro" id="IPR005467">
    <property type="entry name" value="His_kinase_dom"/>
</dbReference>
<keyword evidence="11" id="KW-0902">Two-component regulatory system</keyword>
<sequence length="345" mass="39938">MKWIKQIYDCFHAYKQWFLILITTDLLFIFLAWLAYPETFKVLVGLMIVFTLAMISLSVFIIIRKQKIIEAAFQDFLLEANETNEEILCQVSPKTYWPFIRRMGSVIRSYQAELNEQVTQLTDYENYIEGWVHEIKKPLSLMTLVLDNRSDEMSPLFRQRMLHIRDQMFGDVGRILYFARLGATHKDYIFESINLLAFCKQTIEDHQTLLDESGFQIQFIGEEMEILSDRKGLAFILEQIIANSTKHVAQNQDHPILEFETVYDKVSDQTILHIRDNGPGVSEEDLPFIFDKGFTGGRGTYTRQATGMGLFLVSKMAYDLAIQLDAKSELGSGLTISLIFPHVKQ</sequence>
<dbReference type="RefSeq" id="WP_043063987.1">
    <property type="nucleotide sequence ID" value="NZ_BJOA01000007.1"/>
</dbReference>
<keyword evidence="6 13" id="KW-0812">Transmembrane</keyword>
<keyword evidence="5" id="KW-0808">Transferase</keyword>
<dbReference type="Gene3D" id="3.30.565.10">
    <property type="entry name" value="Histidine kinase-like ATPase, C-terminal domain"/>
    <property type="match status" value="1"/>
</dbReference>
<keyword evidence="12 13" id="KW-0472">Membrane</keyword>
<evidence type="ECO:0000256" key="8">
    <source>
        <dbReference type="ARBA" id="ARBA00022777"/>
    </source>
</evidence>
<dbReference type="GO" id="GO:0000155">
    <property type="term" value="F:phosphorelay sensor kinase activity"/>
    <property type="evidence" value="ECO:0007669"/>
    <property type="project" value="TreeGrafter"/>
</dbReference>
<dbReference type="SUPFAM" id="SSF55874">
    <property type="entry name" value="ATPase domain of HSP90 chaperone/DNA topoisomerase II/histidine kinase"/>
    <property type="match status" value="1"/>
</dbReference>
<keyword evidence="4" id="KW-1003">Cell membrane</keyword>
<dbReference type="EMBL" id="FNED01000002">
    <property type="protein sequence ID" value="SDI25455.1"/>
    <property type="molecule type" value="Genomic_DNA"/>
</dbReference>
<dbReference type="PATRIC" id="fig|47500.8.peg.1415"/>
<evidence type="ECO:0000313" key="16">
    <source>
        <dbReference type="EMBL" id="SDI25455.1"/>
    </source>
</evidence>
<dbReference type="Proteomes" id="UP000182836">
    <property type="component" value="Unassembled WGS sequence"/>
</dbReference>
<feature type="domain" description="Histidine kinase" evidence="14">
    <location>
        <begin position="130"/>
        <end position="344"/>
    </location>
</feature>
<reference evidence="15 17" key="1">
    <citation type="submission" date="2015-07" db="EMBL/GenBank/DDBJ databases">
        <title>Fjat-14205 dsm 2895.</title>
        <authorList>
            <person name="Liu B."/>
            <person name="Wang J."/>
            <person name="Zhu Y."/>
            <person name="Liu G."/>
            <person name="Chen Q."/>
            <person name="Chen Z."/>
            <person name="Lan J."/>
            <person name="Che J."/>
            <person name="Ge C."/>
            <person name="Shi H."/>
            <person name="Pan Z."/>
            <person name="Liu X."/>
        </authorList>
    </citation>
    <scope>NUCLEOTIDE SEQUENCE [LARGE SCALE GENOMIC DNA]</scope>
    <source>
        <strain evidence="15 17">DSM 2895</strain>
    </source>
</reference>
<accession>A0A0D1WJ96</accession>
<dbReference type="GO" id="GO:0005524">
    <property type="term" value="F:ATP binding"/>
    <property type="evidence" value="ECO:0007669"/>
    <property type="project" value="UniProtKB-KW"/>
</dbReference>
<comment type="subcellular location">
    <subcellularLocation>
        <location evidence="2">Cell membrane</location>
        <topology evidence="2">Multi-pass membrane protein</topology>
    </subcellularLocation>
</comment>
<evidence type="ECO:0000256" key="13">
    <source>
        <dbReference type="SAM" id="Phobius"/>
    </source>
</evidence>
<evidence type="ECO:0000256" key="2">
    <source>
        <dbReference type="ARBA" id="ARBA00004651"/>
    </source>
</evidence>
<dbReference type="Pfam" id="PF02518">
    <property type="entry name" value="HATPase_c"/>
    <property type="match status" value="1"/>
</dbReference>
<dbReference type="EC" id="2.7.13.3" evidence="3"/>
<dbReference type="AlphaFoldDB" id="A0A0D1WJ96"/>
<dbReference type="OrthoDB" id="9780487at2"/>
<dbReference type="InterPro" id="IPR003594">
    <property type="entry name" value="HATPase_dom"/>
</dbReference>
<evidence type="ECO:0000256" key="5">
    <source>
        <dbReference type="ARBA" id="ARBA00022679"/>
    </source>
</evidence>
<dbReference type="EMBL" id="LGUG01000004">
    <property type="protein sequence ID" value="KON96302.1"/>
    <property type="molecule type" value="Genomic_DNA"/>
</dbReference>
<evidence type="ECO:0000313" key="17">
    <source>
        <dbReference type="Proteomes" id="UP000037269"/>
    </source>
</evidence>
<evidence type="ECO:0000256" key="3">
    <source>
        <dbReference type="ARBA" id="ARBA00012438"/>
    </source>
</evidence>
<dbReference type="InterPro" id="IPR050351">
    <property type="entry name" value="BphY/WalK/GraS-like"/>
</dbReference>
<evidence type="ECO:0000256" key="4">
    <source>
        <dbReference type="ARBA" id="ARBA00022475"/>
    </source>
</evidence>
<reference evidence="16 18" key="2">
    <citation type="submission" date="2016-10" db="EMBL/GenBank/DDBJ databases">
        <authorList>
            <person name="de Groot N.N."/>
        </authorList>
    </citation>
    <scope>NUCLEOTIDE SEQUENCE [LARGE SCALE GENOMIC DNA]</scope>
    <source>
        <strain evidence="16 18">DSM 2895</strain>
    </source>
</reference>
<evidence type="ECO:0000256" key="12">
    <source>
        <dbReference type="ARBA" id="ARBA00023136"/>
    </source>
</evidence>
<dbReference type="InterPro" id="IPR004358">
    <property type="entry name" value="Sig_transdc_His_kin-like_C"/>
</dbReference>
<name>A0A0D1WJ96_ANEMI</name>
<evidence type="ECO:0000256" key="11">
    <source>
        <dbReference type="ARBA" id="ARBA00023012"/>
    </source>
</evidence>
<evidence type="ECO:0000256" key="1">
    <source>
        <dbReference type="ARBA" id="ARBA00000085"/>
    </source>
</evidence>
<evidence type="ECO:0000259" key="14">
    <source>
        <dbReference type="PROSITE" id="PS50109"/>
    </source>
</evidence>
<dbReference type="InterPro" id="IPR036890">
    <property type="entry name" value="HATPase_C_sf"/>
</dbReference>
<keyword evidence="17" id="KW-1185">Reference proteome</keyword>
<protein>
    <recommendedName>
        <fullName evidence="3">histidine kinase</fullName>
        <ecNumber evidence="3">2.7.13.3</ecNumber>
    </recommendedName>
</protein>
<feature type="transmembrane region" description="Helical" evidence="13">
    <location>
        <begin position="42"/>
        <end position="63"/>
    </location>
</feature>
<dbReference type="PROSITE" id="PS50109">
    <property type="entry name" value="HIS_KIN"/>
    <property type="match status" value="1"/>
</dbReference>
<dbReference type="GO" id="GO:0005886">
    <property type="term" value="C:plasma membrane"/>
    <property type="evidence" value="ECO:0007669"/>
    <property type="project" value="UniProtKB-SubCell"/>
</dbReference>
<dbReference type="PANTHER" id="PTHR45453">
    <property type="entry name" value="PHOSPHATE REGULON SENSOR PROTEIN PHOR"/>
    <property type="match status" value="1"/>
</dbReference>
<evidence type="ECO:0000256" key="7">
    <source>
        <dbReference type="ARBA" id="ARBA00022741"/>
    </source>
</evidence>
<dbReference type="Proteomes" id="UP000037269">
    <property type="component" value="Unassembled WGS sequence"/>
</dbReference>
<keyword evidence="9" id="KW-0067">ATP-binding</keyword>
<dbReference type="PANTHER" id="PTHR45453:SF2">
    <property type="entry name" value="HISTIDINE KINASE"/>
    <property type="match status" value="1"/>
</dbReference>
<dbReference type="SMART" id="SM00387">
    <property type="entry name" value="HATPase_c"/>
    <property type="match status" value="1"/>
</dbReference>
<dbReference type="STRING" id="47500.AF333_13270"/>
<keyword evidence="10 13" id="KW-1133">Transmembrane helix</keyword>
<comment type="catalytic activity">
    <reaction evidence="1">
        <text>ATP + protein L-histidine = ADP + protein N-phospho-L-histidine.</text>
        <dbReference type="EC" id="2.7.13.3"/>
    </reaction>
</comment>
<gene>
    <name evidence="15" type="ORF">AF333_13270</name>
    <name evidence="16" type="ORF">SAMN04487909_102288</name>
</gene>
<organism evidence="15 17">
    <name type="scientific">Aneurinibacillus migulanus</name>
    <name type="common">Bacillus migulanus</name>
    <dbReference type="NCBI Taxonomy" id="47500"/>
    <lineage>
        <taxon>Bacteria</taxon>
        <taxon>Bacillati</taxon>
        <taxon>Bacillota</taxon>
        <taxon>Bacilli</taxon>
        <taxon>Bacillales</taxon>
        <taxon>Paenibacillaceae</taxon>
        <taxon>Aneurinibacillus group</taxon>
        <taxon>Aneurinibacillus</taxon>
    </lineage>
</organism>
<evidence type="ECO:0000313" key="18">
    <source>
        <dbReference type="Proteomes" id="UP000182836"/>
    </source>
</evidence>
<evidence type="ECO:0000256" key="9">
    <source>
        <dbReference type="ARBA" id="ARBA00022840"/>
    </source>
</evidence>
<dbReference type="GO" id="GO:0004721">
    <property type="term" value="F:phosphoprotein phosphatase activity"/>
    <property type="evidence" value="ECO:0007669"/>
    <property type="project" value="TreeGrafter"/>
</dbReference>
<dbReference type="GeneID" id="42306142"/>
<evidence type="ECO:0000256" key="10">
    <source>
        <dbReference type="ARBA" id="ARBA00022989"/>
    </source>
</evidence>
<evidence type="ECO:0000256" key="6">
    <source>
        <dbReference type="ARBA" id="ARBA00022692"/>
    </source>
</evidence>
<keyword evidence="7" id="KW-0547">Nucleotide-binding</keyword>